<dbReference type="EMBL" id="ABCB02000019">
    <property type="protein sequence ID" value="EDO60895.1"/>
    <property type="molecule type" value="Genomic_DNA"/>
</dbReference>
<accession>A7VV95</accession>
<proteinExistence type="predicted"/>
<reference evidence="1 2" key="1">
    <citation type="submission" date="2007-08" db="EMBL/GenBank/DDBJ databases">
        <title>Draft genome sequence of Clostridium leptum (DSM 753).</title>
        <authorList>
            <person name="Sudarsanam P."/>
            <person name="Ley R."/>
            <person name="Guruge J."/>
            <person name="Turnbaugh P.J."/>
            <person name="Mahowald M."/>
            <person name="Liep D."/>
            <person name="Gordon J."/>
        </authorList>
    </citation>
    <scope>NUCLEOTIDE SEQUENCE [LARGE SCALE GENOMIC DNA]</scope>
    <source>
        <strain evidence="1 2">DSM 753</strain>
    </source>
</reference>
<dbReference type="HOGENOM" id="CLU_3214473_0_0_9"/>
<evidence type="ECO:0000313" key="2">
    <source>
        <dbReference type="Proteomes" id="UP000003490"/>
    </source>
</evidence>
<sequence>MKYGKREFQNRKKLRLVNRSFFISILNNKILIRDACKNRNQLKL</sequence>
<evidence type="ECO:0000313" key="1">
    <source>
        <dbReference type="EMBL" id="EDO60895.1"/>
    </source>
</evidence>
<dbReference type="AlphaFoldDB" id="A7VV95"/>
<protein>
    <submittedName>
        <fullName evidence="1">Uncharacterized protein</fullName>
    </submittedName>
</protein>
<gene>
    <name evidence="1" type="ORF">CLOLEP_02507</name>
</gene>
<dbReference type="Proteomes" id="UP000003490">
    <property type="component" value="Unassembled WGS sequence"/>
</dbReference>
<comment type="caution">
    <text evidence="1">The sequence shown here is derived from an EMBL/GenBank/DDBJ whole genome shotgun (WGS) entry which is preliminary data.</text>
</comment>
<organism evidence="1 2">
    <name type="scientific">[Clostridium] leptum DSM 753</name>
    <dbReference type="NCBI Taxonomy" id="428125"/>
    <lineage>
        <taxon>Bacteria</taxon>
        <taxon>Bacillati</taxon>
        <taxon>Bacillota</taxon>
        <taxon>Clostridia</taxon>
        <taxon>Eubacteriales</taxon>
        <taxon>Oscillospiraceae</taxon>
        <taxon>Oscillospiraceae incertae sedis</taxon>
    </lineage>
</organism>
<reference evidence="1 2" key="2">
    <citation type="submission" date="2007-08" db="EMBL/GenBank/DDBJ databases">
        <authorList>
            <person name="Fulton L."/>
            <person name="Clifton S."/>
            <person name="Fulton B."/>
            <person name="Xu J."/>
            <person name="Minx P."/>
            <person name="Pepin K.H."/>
            <person name="Johnson M."/>
            <person name="Thiruvilangam P."/>
            <person name="Bhonagiri V."/>
            <person name="Nash W.E."/>
            <person name="Wang C."/>
            <person name="Mardis E.R."/>
            <person name="Wilson R.K."/>
        </authorList>
    </citation>
    <scope>NUCLEOTIDE SEQUENCE [LARGE SCALE GENOMIC DNA]</scope>
    <source>
        <strain evidence="1 2">DSM 753</strain>
    </source>
</reference>
<name>A7VV95_9FIRM</name>